<dbReference type="PANTHER" id="PTHR45661:SF3">
    <property type="entry name" value="IG-LIKE DOMAIN-CONTAINING PROTEIN"/>
    <property type="match status" value="1"/>
</dbReference>
<dbReference type="InterPro" id="IPR026906">
    <property type="entry name" value="LRR_5"/>
</dbReference>
<dbReference type="SUPFAM" id="SSF52058">
    <property type="entry name" value="L domain-like"/>
    <property type="match status" value="9"/>
</dbReference>
<organism evidence="1 2">
    <name type="scientific">Tritrichomonas musculus</name>
    <dbReference type="NCBI Taxonomy" id="1915356"/>
    <lineage>
        <taxon>Eukaryota</taxon>
        <taxon>Metamonada</taxon>
        <taxon>Parabasalia</taxon>
        <taxon>Tritrichomonadida</taxon>
        <taxon>Tritrichomonadidae</taxon>
        <taxon>Tritrichomonas</taxon>
    </lineage>
</organism>
<dbReference type="Proteomes" id="UP001470230">
    <property type="component" value="Unassembled WGS sequence"/>
</dbReference>
<dbReference type="Gene3D" id="3.40.50.12480">
    <property type="match status" value="1"/>
</dbReference>
<dbReference type="InterPro" id="IPR032675">
    <property type="entry name" value="LRR_dom_sf"/>
</dbReference>
<keyword evidence="2" id="KW-1185">Reference proteome</keyword>
<name>A0ABR2KVU8_9EUKA</name>
<evidence type="ECO:0008006" key="3">
    <source>
        <dbReference type="Google" id="ProtNLM"/>
    </source>
</evidence>
<dbReference type="Gene3D" id="3.80.10.10">
    <property type="entry name" value="Ribonuclease Inhibitor"/>
    <property type="match status" value="13"/>
</dbReference>
<comment type="caution">
    <text evidence="1">The sequence shown here is derived from an EMBL/GenBank/DDBJ whole genome shotgun (WGS) entry which is preliminary data.</text>
</comment>
<sequence>MKLKTKESQEIEPPEPNFIENARNITLPISESDFNDMIIIDKSFFSKIDSYYIYEINFSKESKLMHINNGSFSSLHLYSITLPPSLQILMPESLKGCFNLREINFLESHLNRLKIICDEAFIDTKIISIVLPESITELGSNCFPNCLNQVEFEKGAPKLEKIGDKAFSQTKIEIFNFPSNILPFVKAKNCFLRCNQLHKVVFDFYADKNKQFENYLEKEETEEIEKRLNKKRNFKEKIISDEKVSETDDNISKMSQDLAKSYLLSQIDLKSIDVFASNLNHFHFFNTPNLNVITISKSDNSKYHKVDGLLYTKDMKKLIVAERNIKEAVINSKCHVITNYALNVKSLEKVVFEKNSELHEISFFAFSESNIKDIVIPDTVDLIDYCAFYKCKNLETLNIPISMHIVDFFTFSYTKITKITIPKNIVKIKYGCFFRCENLKTVLFEEHSNLFEIDDYAFSLTKIESISIPSKVKRIGNCCFYNCHELKSIKFENDSNISIIGFKCFEGTKIDEKQLNQIIQKVDFSQTKTRSHLCFGFDQKIEKVSCFMNPLILANITEIFIPSKIEEICFHSFFNCSSLTKVKIIDIENSKLKTISEGAFYNCDSLIEFEIPKTVNYFGQFCFKNCSNFEAKISIISDKKVVICKSAFEKSGVTDFKLQSERVEIDDFAFQNCQKLTEFSFERVNVIDLRKSVFSNCSSLNIVDIPLDVEEIAIGESCFMKSSIKSFVVPNNLKIIPKGCFKLCQNLNEVIIDMDSSNLELFGEKAFSGAGIEVIIIPHHTMIIEKSCFKKCKKLKQINFSEALQGVVINEKAFYMAGLESLYLPRGIKRFKYGCFENCTNLKSVVFNLYAKLKKIEENVFKSTGIEHLAIGSNVKFISKYSFQNCENLQTISFTGNDVTIQALAFLGCKNLNKIDCHSKITIIPMDSKYHLSNNYLIKITKDQIKNDAVKTLLLENEPIIQMPLFCNFRNYTQINEKFNIDSNFDLKVRNLKDGNIDIKTVEHLEGCYYTNHREKIIFCDFLIESIIIPKETTVIKSNAFRYSCLKKIDFEVGSKLEKIKKKAFKNLQIEEISIPNSVTIIDDFAFSNCCLLKKVNIAETSHLYSIGKSAFEKTSIESFLFPPTLRIVDDCAFYECDKLRTIKNCSNQIKFGWKSFYHSAIENIKFPSKSTFSNSSFLGCLNLKSIKFRKKIEKVVFEENSFSFSGLESLKIENSVEIHETAFSFCSNLKKITLSGENNQCSKSSFNHSNIESFILVKEIDTPEYLEYFYLNIKDTMKLSSIKQILLNLTINNNTHNFYLNHNCYVFDNELFFANLIDNVNLFKNEPCDEIKENEILVVSGNVKKLNFPVMSHIKKIQWSPNCIVEDLGPPGFFSYYNLVEIVIPKLVSKIPPHLFENCHYLRTVHFDKGTKLTEIGEFAFANTLIYRIKIPSTVKVIRQSTFAYNPNLSRIIFDGEIIEKDAFLQTGLTKFTLSNNTKIIEEGAFQYCRSLKKFDIDIENSMLYEIGPYAFSETSITEINIPREIETINKFVFNGCQKLKEVKIAQNSKLQRIEDFSFSGTLSLKKINLPKTVTSLSYKAFINTPSLVSIMSESNQYFTVMENQAVFSKKDRNLIFVPRNLKKFKVPKNCAIIHSGAFCGPNLESVQFSDNSLICIEECGFAHSIKLNAISIPNSIQKIENEAFIDCQNLEVVDFMSPCQLKVIPKFCFAFSGLKTIKLPSTIEIINHSSFYYCQNLQNINLSELNLRFIGDSAFCGTNIQEIKFPSTIQFIDNHSFESTKSLEFVDFSRCKNIQNWEIPSKRMRFIRYINKIKSAINQSESNSNCYIHETSFYNSSVKILKFKMDEFKWFHFCNKCNKIEEYIVNDDSRLYLKKLPIGNSYEIEKVDWINHETFIPFRYLNTSKLIKITFGNDIKLSKIPNCCFAFSCLEEISLPDSLKAIKSAAFKDCYNLENVTFSPNSKLKKIERFAFYNCRKLKSFSIPNQVKIISVKSFSFCGLTEIEIPESVEKIEYMAFYNCKELKNVILNEGLKGIGKYSFANCYLINKIDLPNSVKSIESYSFLNCVNLKQFNTMDKTQLIELRKGAFENTKIEKLKLNPSLEIQIEPQCASYLTEISFYEGELLFFNQFDDGVLYFKDEYANKVVFVPSNLEYLKIRKAWGFYPIVLKEVKNLTTIELPNERDFNGIEFSSTNKIKKIIVSSQCEEGFDRGFYFKYKNYLLDYLEKVEFDEMASIDIICSESFISCKKLTKIVIPFTCHAIGHKAFKDCINLKTVEFGTVNESTTKIKDKLESIGSEAFCNCSSLTSILIPPTIQEILKGAFMNCINLKHVNFGFRIFKSGTKQIINYYSFNCNNFVLIQANAFRNCSSLESFRIPSSCQNVGECAFMNCTSLRSIKFKGKDMFTIRPRTFYNCSSLTSFEYHGYCGSNFHIGHEAFMNCSSLTDIIIENMIKSKLKSLPNRLPCLDIRAFCSCSSLKIARFFIGNLMEISEKAFMNCTSLESIEIGSNYNSIIFNSTAYIGVPKDLKVKLFIKQKDIRVFQPLKEEKQADRNEKITLK</sequence>
<dbReference type="PANTHER" id="PTHR45661">
    <property type="entry name" value="SURFACE ANTIGEN"/>
    <property type="match status" value="1"/>
</dbReference>
<evidence type="ECO:0000313" key="1">
    <source>
        <dbReference type="EMBL" id="KAK8895234.1"/>
    </source>
</evidence>
<gene>
    <name evidence="1" type="ORF">M9Y10_023676</name>
</gene>
<accession>A0ABR2KVU8</accession>
<dbReference type="EMBL" id="JAPFFF010000003">
    <property type="protein sequence ID" value="KAK8895234.1"/>
    <property type="molecule type" value="Genomic_DNA"/>
</dbReference>
<evidence type="ECO:0000313" key="2">
    <source>
        <dbReference type="Proteomes" id="UP001470230"/>
    </source>
</evidence>
<dbReference type="InterPro" id="IPR053139">
    <property type="entry name" value="Surface_bspA-like"/>
</dbReference>
<protein>
    <recommendedName>
        <fullName evidence="3">Surface antigen BspA-like</fullName>
    </recommendedName>
</protein>
<reference evidence="1 2" key="1">
    <citation type="submission" date="2024-04" db="EMBL/GenBank/DDBJ databases">
        <title>Tritrichomonas musculus Genome.</title>
        <authorList>
            <person name="Alves-Ferreira E."/>
            <person name="Grigg M."/>
            <person name="Lorenzi H."/>
            <person name="Galac M."/>
        </authorList>
    </citation>
    <scope>NUCLEOTIDE SEQUENCE [LARGE SCALE GENOMIC DNA]</scope>
    <source>
        <strain evidence="1 2">EAF2021</strain>
    </source>
</reference>
<dbReference type="Pfam" id="PF13306">
    <property type="entry name" value="LRR_5"/>
    <property type="match status" value="14"/>
</dbReference>
<proteinExistence type="predicted"/>